<reference evidence="1" key="1">
    <citation type="submission" date="2022-03" db="EMBL/GenBank/DDBJ databases">
        <title>Complete genome sequence of Caldinitratiruptor microaerophilus.</title>
        <authorList>
            <person name="Mukaiyama R."/>
            <person name="Nishiyama T."/>
            <person name="Ueda K."/>
        </authorList>
    </citation>
    <scope>NUCLEOTIDE SEQUENCE</scope>
    <source>
        <strain evidence="1">JCM 16183</strain>
    </source>
</reference>
<dbReference type="RefSeq" id="WP_264843895.1">
    <property type="nucleotide sequence ID" value="NZ_AP025628.1"/>
</dbReference>
<dbReference type="NCBIfam" id="NF047389">
    <property type="entry name" value="ATPase_Sll1717"/>
    <property type="match status" value="1"/>
</dbReference>
<dbReference type="Proteomes" id="UP001163687">
    <property type="component" value="Chromosome"/>
</dbReference>
<accession>A0AA35CLM9</accession>
<name>A0AA35CLM9_9FIRM</name>
<protein>
    <submittedName>
        <fullName evidence="1">Uncharacterized protein</fullName>
    </submittedName>
</protein>
<proteinExistence type="predicted"/>
<dbReference type="SUPFAM" id="SSF52540">
    <property type="entry name" value="P-loop containing nucleoside triphosphate hydrolases"/>
    <property type="match status" value="1"/>
</dbReference>
<dbReference type="KEGG" id="cmic:caldi_08920"/>
<gene>
    <name evidence="1" type="ORF">caldi_08920</name>
</gene>
<dbReference type="EMBL" id="AP025628">
    <property type="protein sequence ID" value="BDG59802.1"/>
    <property type="molecule type" value="Genomic_DNA"/>
</dbReference>
<organism evidence="1 2">
    <name type="scientific">Caldinitratiruptor microaerophilus</name>
    <dbReference type="NCBI Taxonomy" id="671077"/>
    <lineage>
        <taxon>Bacteria</taxon>
        <taxon>Bacillati</taxon>
        <taxon>Bacillota</taxon>
        <taxon>Clostridia</taxon>
        <taxon>Eubacteriales</taxon>
        <taxon>Symbiobacteriaceae</taxon>
        <taxon>Caldinitratiruptor</taxon>
    </lineage>
</organism>
<dbReference type="AlphaFoldDB" id="A0AA35CLM9"/>
<dbReference type="InterPro" id="IPR027417">
    <property type="entry name" value="P-loop_NTPase"/>
</dbReference>
<evidence type="ECO:0000313" key="2">
    <source>
        <dbReference type="Proteomes" id="UP001163687"/>
    </source>
</evidence>
<sequence length="490" mass="56766">MQSVLTKEQFSALSFGTVDAENDDLLIEAFVKTESFHNILNGPAWLVLGPKGSGKSAIYKYLNSTRDHSTFVRTLLFKEYPWAAHEALGTSDTYAYTASWDYFNVLQLMQLVVEDQSAATDADLYKTIETFFRTNWLTLSPAPEIITRKQKVVFAPEAGGFKLFNVDSNEIGLSDLVKTLSFVLKDLTVRLLEALNRDHRYWIIFDELDHGFDAGESRYNAMLIGLLQSVRKMNEYARDVGRSVKFLVLLRSDIFNVLEFGDKNKIRMSNSITLRWSDKEDSPESLKRLMERRIIASLGEQFPESWRSDPWSLVFDETQEMPGRRSKFSFMCDLTRLRPRDAIAYCNIALEKARARNCPPYRITNDDMNAAREEYSTYFKSEVEDETRRHKFPYDEALALLEAHRIMSFTRDDLARTFERQRKVLSRLATYGLEDILKSLWELGVIAQQTPGRAYEFVFEKPTATFSRIAERFRVHYGLKEALQLIQERS</sequence>
<evidence type="ECO:0000313" key="1">
    <source>
        <dbReference type="EMBL" id="BDG59802.1"/>
    </source>
</evidence>
<keyword evidence="2" id="KW-1185">Reference proteome</keyword>
<dbReference type="InterPro" id="IPR059206">
    <property type="entry name" value="Sll1717-like"/>
</dbReference>